<comment type="caution">
    <text evidence="2">The sequence shown here is derived from an EMBL/GenBank/DDBJ whole genome shotgun (WGS) entry which is preliminary data.</text>
</comment>
<reference evidence="2 3" key="1">
    <citation type="submission" date="2018-10" db="EMBL/GenBank/DDBJ databases">
        <title>A high-quality apple genome assembly.</title>
        <authorList>
            <person name="Hu J."/>
        </authorList>
    </citation>
    <scope>NUCLEOTIDE SEQUENCE [LARGE SCALE GENOMIC DNA]</scope>
    <source>
        <strain evidence="3">cv. HFTH1</strain>
        <tissue evidence="2">Young leaf</tissue>
    </source>
</reference>
<evidence type="ECO:0000313" key="2">
    <source>
        <dbReference type="EMBL" id="RXI09968.1"/>
    </source>
</evidence>
<sequence length="67" mass="7410">MALSTDPEAGHNYGLPDSAFREIENLVQLMQAHIHAISTNGKSLYGEFRTHKPPLFDGSTKPWVAES</sequence>
<name>A0A498KQ17_MALDO</name>
<gene>
    <name evidence="2" type="ORF">DVH24_021737</name>
    <name evidence="1" type="ORF">DVH24_025891</name>
</gene>
<protein>
    <submittedName>
        <fullName evidence="2">Uncharacterized protein</fullName>
    </submittedName>
</protein>
<dbReference type="Proteomes" id="UP000290289">
    <property type="component" value="Chromosome 2"/>
</dbReference>
<evidence type="ECO:0000313" key="1">
    <source>
        <dbReference type="EMBL" id="RXI06755.1"/>
    </source>
</evidence>
<keyword evidence="3" id="KW-1185">Reference proteome</keyword>
<accession>A0A498KQ17</accession>
<organism evidence="2 3">
    <name type="scientific">Malus domestica</name>
    <name type="common">Apple</name>
    <name type="synonym">Pyrus malus</name>
    <dbReference type="NCBI Taxonomy" id="3750"/>
    <lineage>
        <taxon>Eukaryota</taxon>
        <taxon>Viridiplantae</taxon>
        <taxon>Streptophyta</taxon>
        <taxon>Embryophyta</taxon>
        <taxon>Tracheophyta</taxon>
        <taxon>Spermatophyta</taxon>
        <taxon>Magnoliopsida</taxon>
        <taxon>eudicotyledons</taxon>
        <taxon>Gunneridae</taxon>
        <taxon>Pentapetalae</taxon>
        <taxon>rosids</taxon>
        <taxon>fabids</taxon>
        <taxon>Rosales</taxon>
        <taxon>Rosaceae</taxon>
        <taxon>Amygdaloideae</taxon>
        <taxon>Maleae</taxon>
        <taxon>Malus</taxon>
    </lineage>
</organism>
<dbReference type="EMBL" id="RDQH01000080">
    <property type="protein sequence ID" value="RXI09968.1"/>
    <property type="molecule type" value="Genomic_DNA"/>
</dbReference>
<dbReference type="AlphaFoldDB" id="A0A498KQ17"/>
<evidence type="ECO:0000313" key="3">
    <source>
        <dbReference type="Proteomes" id="UP000290289"/>
    </source>
</evidence>
<dbReference type="EMBL" id="RDQH01000328">
    <property type="protein sequence ID" value="RXI06755.1"/>
    <property type="molecule type" value="Genomic_DNA"/>
</dbReference>
<proteinExistence type="predicted"/>